<evidence type="ECO:0000256" key="1">
    <source>
        <dbReference type="ARBA" id="ARBA00004544"/>
    </source>
</evidence>
<dbReference type="GO" id="GO:0004672">
    <property type="term" value="F:protein kinase activity"/>
    <property type="evidence" value="ECO:0007669"/>
    <property type="project" value="InterPro"/>
</dbReference>
<dbReference type="PROSITE" id="PS50011">
    <property type="entry name" value="PROTEIN_KINASE_DOM"/>
    <property type="match status" value="1"/>
</dbReference>
<comment type="caution">
    <text evidence="9">The sequence shown here is derived from an EMBL/GenBank/DDBJ whole genome shotgun (WGS) entry which is preliminary data.</text>
</comment>
<keyword evidence="2" id="KW-0963">Cytoplasm</keyword>
<dbReference type="AlphaFoldDB" id="A0AAW1K468"/>
<proteinExistence type="predicted"/>
<sequence>MQVEQRDVPGIDCTYLAMDTEEGVEVVWNEVQFSERKNFKAQEDKIRSVFENLTQLEHPNIVKFHRYWTDTHNDKPRVIFITEYMSSGPLKQFLKRTKRNVKRLPLQAWRRWCTQILSALSYLHSCSPPIIHGYLTCDTIFIQHNGLVKIGSVAPDSISHHVKTCDNMKNMHFVAPEYGVKITPAIDIYSFGMCALEMAALEIQGNGDSGNVVTQENINKTIDSLEDAQQKDFIRQCLNADPHLRPTAPQLLFHPLLFEVHSLKLLAAYCLVKSAGANIAETITDELMQRLYGPETVLAEMSYNGGQESKKMKLSDVGVTEKLEKFIEDVKNGIYPLTAFGIKQPPSRSRAMTPESAESEKSVTPEPMDVETRKIVSIVCEIKDDGVEPVLSIVLRMDDKMNRQLTTFITHQDIPQTLAQDLVHYGFINEHDQAKVASEIEEALQQKNSGHNSPSHHNFPQIPMPLNQPCQLSTNPTPLSVVSSTSTQVPMHSTIIIYLLHIHLNKQQP</sequence>
<evidence type="ECO:0000256" key="7">
    <source>
        <dbReference type="SAM" id="MobiDB-lite"/>
    </source>
</evidence>
<dbReference type="FunFam" id="1.10.510.10:FF:000842">
    <property type="entry name" value="Nuclear receptor-binding protein"/>
    <property type="match status" value="1"/>
</dbReference>
<accession>A0AAW1K468</accession>
<dbReference type="InterPro" id="IPR000719">
    <property type="entry name" value="Prot_kinase_dom"/>
</dbReference>
<dbReference type="Gene3D" id="3.30.200.20">
    <property type="entry name" value="Phosphorylase Kinase, domain 1"/>
    <property type="match status" value="1"/>
</dbReference>
<dbReference type="InterPro" id="IPR011009">
    <property type="entry name" value="Kinase-like_dom_sf"/>
</dbReference>
<name>A0AAW1K468_POPJA</name>
<feature type="domain" description="Protein kinase" evidence="8">
    <location>
        <begin position="1"/>
        <end position="257"/>
    </location>
</feature>
<reference evidence="9 10" key="1">
    <citation type="journal article" date="2024" name="BMC Genomics">
        <title>De novo assembly and annotation of Popillia japonica's genome with initial clues to its potential as an invasive pest.</title>
        <authorList>
            <person name="Cucini C."/>
            <person name="Boschi S."/>
            <person name="Funari R."/>
            <person name="Cardaioli E."/>
            <person name="Iannotti N."/>
            <person name="Marturano G."/>
            <person name="Paoli F."/>
            <person name="Bruttini M."/>
            <person name="Carapelli A."/>
            <person name="Frati F."/>
            <person name="Nardi F."/>
        </authorList>
    </citation>
    <scope>NUCLEOTIDE SEQUENCE [LARGE SCALE GENOMIC DNA]</scope>
    <source>
        <strain evidence="9">DMR45628</strain>
    </source>
</reference>
<comment type="function">
    <text evidence="4">May play a role in subcellular trafficking between the endoplasmic reticulum and Golgi apparatus.</text>
</comment>
<keyword evidence="9" id="KW-0418">Kinase</keyword>
<dbReference type="GO" id="GO:0005938">
    <property type="term" value="C:cell cortex"/>
    <property type="evidence" value="ECO:0007669"/>
    <property type="project" value="UniProtKB-SubCell"/>
</dbReference>
<feature type="region of interest" description="Disordered" evidence="7">
    <location>
        <begin position="345"/>
        <end position="367"/>
    </location>
</feature>
<organism evidence="9 10">
    <name type="scientific">Popillia japonica</name>
    <name type="common">Japanese beetle</name>
    <dbReference type="NCBI Taxonomy" id="7064"/>
    <lineage>
        <taxon>Eukaryota</taxon>
        <taxon>Metazoa</taxon>
        <taxon>Ecdysozoa</taxon>
        <taxon>Arthropoda</taxon>
        <taxon>Hexapoda</taxon>
        <taxon>Insecta</taxon>
        <taxon>Pterygota</taxon>
        <taxon>Neoptera</taxon>
        <taxon>Endopterygota</taxon>
        <taxon>Coleoptera</taxon>
        <taxon>Polyphaga</taxon>
        <taxon>Scarabaeiformia</taxon>
        <taxon>Scarabaeidae</taxon>
        <taxon>Rutelinae</taxon>
        <taxon>Popillia</taxon>
    </lineage>
</organism>
<evidence type="ECO:0000256" key="6">
    <source>
        <dbReference type="ARBA" id="ARBA00078305"/>
    </source>
</evidence>
<evidence type="ECO:0000313" key="10">
    <source>
        <dbReference type="Proteomes" id="UP001458880"/>
    </source>
</evidence>
<dbReference type="FunFam" id="3.30.200.20:FF:000098">
    <property type="entry name" value="Nuclear receptor-binding protein 1"/>
    <property type="match status" value="1"/>
</dbReference>
<dbReference type="Proteomes" id="UP001458880">
    <property type="component" value="Unassembled WGS sequence"/>
</dbReference>
<evidence type="ECO:0000256" key="2">
    <source>
        <dbReference type="ARBA" id="ARBA00022490"/>
    </source>
</evidence>
<evidence type="ECO:0000256" key="4">
    <source>
        <dbReference type="ARBA" id="ARBA00055167"/>
    </source>
</evidence>
<keyword evidence="9" id="KW-0808">Transferase</keyword>
<comment type="subcellular location">
    <subcellularLocation>
        <location evidence="1">Cytoplasm</location>
        <location evidence="1">Cell cortex</location>
    </subcellularLocation>
</comment>
<dbReference type="Pfam" id="PF00069">
    <property type="entry name" value="Pkinase"/>
    <property type="match status" value="1"/>
</dbReference>
<evidence type="ECO:0000259" key="8">
    <source>
        <dbReference type="PROSITE" id="PS50011"/>
    </source>
</evidence>
<dbReference type="PANTHER" id="PTHR13902">
    <property type="entry name" value="SERINE/THREONINE-PROTEIN KINASE WNK WITH NO LYSINE -RELATED"/>
    <property type="match status" value="1"/>
</dbReference>
<dbReference type="EMBL" id="JASPKY010000264">
    <property type="protein sequence ID" value="KAK9712406.1"/>
    <property type="molecule type" value="Genomic_DNA"/>
</dbReference>
<dbReference type="GO" id="GO:0005524">
    <property type="term" value="F:ATP binding"/>
    <property type="evidence" value="ECO:0007669"/>
    <property type="project" value="InterPro"/>
</dbReference>
<gene>
    <name evidence="9" type="ORF">QE152_g24908</name>
</gene>
<evidence type="ECO:0000256" key="5">
    <source>
        <dbReference type="ARBA" id="ARBA00069870"/>
    </source>
</evidence>
<protein>
    <recommendedName>
        <fullName evidence="5">Nuclear receptor-binding protein homolog</fullName>
    </recommendedName>
    <alternativeName>
        <fullName evidence="6">MLF1-adaptor molecule</fullName>
    </alternativeName>
</protein>
<dbReference type="SUPFAM" id="SSF56112">
    <property type="entry name" value="Protein kinase-like (PK-like)"/>
    <property type="match status" value="1"/>
</dbReference>
<evidence type="ECO:0000256" key="3">
    <source>
        <dbReference type="ARBA" id="ARBA00022553"/>
    </source>
</evidence>
<keyword evidence="10" id="KW-1185">Reference proteome</keyword>
<keyword evidence="3" id="KW-0597">Phosphoprotein</keyword>
<dbReference type="InterPro" id="IPR050588">
    <property type="entry name" value="WNK_Ser-Thr_kinase"/>
</dbReference>
<evidence type="ECO:0000313" key="9">
    <source>
        <dbReference type="EMBL" id="KAK9712406.1"/>
    </source>
</evidence>
<dbReference type="Gene3D" id="1.10.510.10">
    <property type="entry name" value="Transferase(Phosphotransferase) domain 1"/>
    <property type="match status" value="1"/>
</dbReference>